<evidence type="ECO:0000313" key="3">
    <source>
        <dbReference type="Proteomes" id="UP000050929"/>
    </source>
</evidence>
<dbReference type="Gene3D" id="3.40.50.720">
    <property type="entry name" value="NAD(P)-binding Rossmann-like Domain"/>
    <property type="match status" value="1"/>
</dbReference>
<protein>
    <submittedName>
        <fullName evidence="2">Ornithine cyclodeaminase</fullName>
    </submittedName>
</protein>
<dbReference type="InterPro" id="IPR023401">
    <property type="entry name" value="ODC_N"/>
</dbReference>
<comment type="similarity">
    <text evidence="1">Belongs to the ornithine cyclodeaminase/mu-crystallin family.</text>
</comment>
<dbReference type="PIRSF" id="PIRSF001439">
    <property type="entry name" value="CryM"/>
    <property type="match status" value="1"/>
</dbReference>
<dbReference type="Proteomes" id="UP000050929">
    <property type="component" value="Unassembled WGS sequence"/>
</dbReference>
<dbReference type="AlphaFoldDB" id="A0A0R1J1R9"/>
<dbReference type="NCBIfam" id="NF006379">
    <property type="entry name" value="PRK08618.1"/>
    <property type="match status" value="1"/>
</dbReference>
<comment type="caution">
    <text evidence="2">The sequence shown here is derived from an EMBL/GenBank/DDBJ whole genome shotgun (WGS) entry which is preliminary data.</text>
</comment>
<dbReference type="GO" id="GO:0016491">
    <property type="term" value="F:oxidoreductase activity"/>
    <property type="evidence" value="ECO:0007669"/>
    <property type="project" value="UniProtKB-ARBA"/>
</dbReference>
<name>A0A0R1J1R9_9LACO</name>
<organism evidence="2 3">
    <name type="scientific">Companilactobacillus tucceti DSM 20183</name>
    <dbReference type="NCBI Taxonomy" id="1423811"/>
    <lineage>
        <taxon>Bacteria</taxon>
        <taxon>Bacillati</taxon>
        <taxon>Bacillota</taxon>
        <taxon>Bacilli</taxon>
        <taxon>Lactobacillales</taxon>
        <taxon>Lactobacillaceae</taxon>
        <taxon>Companilactobacillus</taxon>
    </lineage>
</organism>
<gene>
    <name evidence="2" type="ORF">FC72_GL001552</name>
</gene>
<evidence type="ECO:0000256" key="1">
    <source>
        <dbReference type="ARBA" id="ARBA00008903"/>
    </source>
</evidence>
<dbReference type="PATRIC" id="fig|1423811.3.peg.1577"/>
<dbReference type="PANTHER" id="PTHR13812:SF19">
    <property type="entry name" value="KETIMINE REDUCTASE MU-CRYSTALLIN"/>
    <property type="match status" value="1"/>
</dbReference>
<dbReference type="InterPro" id="IPR003462">
    <property type="entry name" value="ODC_Mu_crystall"/>
</dbReference>
<dbReference type="PANTHER" id="PTHR13812">
    <property type="entry name" value="KETIMINE REDUCTASE MU-CRYSTALLIN"/>
    <property type="match status" value="1"/>
</dbReference>
<dbReference type="Gene3D" id="3.30.1780.10">
    <property type="entry name" value="ornithine cyclodeaminase, domain 1"/>
    <property type="match status" value="1"/>
</dbReference>
<accession>A0A0R1J1R9</accession>
<sequence>MKSITSFIKINGGINMRYLSAEDIKQVLSMKEAIEEDKKALSLYSKGKADIPLRTNLSVEGYGQSLYMPGTTSGEDPTLGLKIVAVYPDNPKSGLPSVPATMITQDAKTGIVNAILDGTYLTQLRTGAIQGAATDLLSKEDAKFALLIGTGGQALTQLEAMLTVRNLDTVYVSDRDLEKAEEFCERVTKEFQKTFSTKFVAVSDPNEVVPKVDIITTVTTSRKATFNGDLVKPGTHINGVGAYTPEMCEIPAVALQKADKIIFDTLDGVLSEAGDIIQALEKALIKKADIDGELGQLVNKDIKGRKSDSDITIFKTVGTAVLDIIVADKIVQKASLQNIGTILN</sequence>
<dbReference type="SUPFAM" id="SSF51735">
    <property type="entry name" value="NAD(P)-binding Rossmann-fold domains"/>
    <property type="match status" value="1"/>
</dbReference>
<dbReference type="EMBL" id="AZDG01000004">
    <property type="protein sequence ID" value="KRK65176.1"/>
    <property type="molecule type" value="Genomic_DNA"/>
</dbReference>
<keyword evidence="3" id="KW-1185">Reference proteome</keyword>
<proteinExistence type="inferred from homology"/>
<dbReference type="FunFam" id="3.40.50.720:FF:000311">
    <property type="entry name" value="Ornithine cyclodeaminase"/>
    <property type="match status" value="1"/>
</dbReference>
<dbReference type="Pfam" id="PF02423">
    <property type="entry name" value="OCD_Mu_crystall"/>
    <property type="match status" value="1"/>
</dbReference>
<reference evidence="2 3" key="1">
    <citation type="journal article" date="2015" name="Genome Announc.">
        <title>Expanding the biotechnology potential of lactobacilli through comparative genomics of 213 strains and associated genera.</title>
        <authorList>
            <person name="Sun Z."/>
            <person name="Harris H.M."/>
            <person name="McCann A."/>
            <person name="Guo C."/>
            <person name="Argimon S."/>
            <person name="Zhang W."/>
            <person name="Yang X."/>
            <person name="Jeffery I.B."/>
            <person name="Cooney J.C."/>
            <person name="Kagawa T.F."/>
            <person name="Liu W."/>
            <person name="Song Y."/>
            <person name="Salvetti E."/>
            <person name="Wrobel A."/>
            <person name="Rasinkangas P."/>
            <person name="Parkhill J."/>
            <person name="Rea M.C."/>
            <person name="O'Sullivan O."/>
            <person name="Ritari J."/>
            <person name="Douillard F.P."/>
            <person name="Paul Ross R."/>
            <person name="Yang R."/>
            <person name="Briner A.E."/>
            <person name="Felis G.E."/>
            <person name="de Vos W.M."/>
            <person name="Barrangou R."/>
            <person name="Klaenhammer T.R."/>
            <person name="Caufield P.W."/>
            <person name="Cui Y."/>
            <person name="Zhang H."/>
            <person name="O'Toole P.W."/>
        </authorList>
    </citation>
    <scope>NUCLEOTIDE SEQUENCE [LARGE SCALE GENOMIC DNA]</scope>
    <source>
        <strain evidence="2 3">DSM 20183</strain>
    </source>
</reference>
<dbReference type="GO" id="GO:0019752">
    <property type="term" value="P:carboxylic acid metabolic process"/>
    <property type="evidence" value="ECO:0007669"/>
    <property type="project" value="UniProtKB-ARBA"/>
</dbReference>
<dbReference type="STRING" id="1423811.FC72_GL001552"/>
<dbReference type="GO" id="GO:0005737">
    <property type="term" value="C:cytoplasm"/>
    <property type="evidence" value="ECO:0007669"/>
    <property type="project" value="TreeGrafter"/>
</dbReference>
<evidence type="ECO:0000313" key="2">
    <source>
        <dbReference type="EMBL" id="KRK65176.1"/>
    </source>
</evidence>
<dbReference type="InterPro" id="IPR036291">
    <property type="entry name" value="NAD(P)-bd_dom_sf"/>
</dbReference>